<dbReference type="PRINTS" id="PR00032">
    <property type="entry name" value="HTHARAC"/>
</dbReference>
<dbReference type="InterPro" id="IPR009057">
    <property type="entry name" value="Homeodomain-like_sf"/>
</dbReference>
<reference evidence="5 6" key="1">
    <citation type="submission" date="2017-10" db="EMBL/GenBank/DDBJ databases">
        <title>Draft genome of Lysinibacillus fusiformis strain Juneja, a laboratory-derived pathogen of Drosophila melanogaster.</title>
        <authorList>
            <person name="Smith B.R."/>
            <person name="Unckless R.L."/>
        </authorList>
    </citation>
    <scope>NUCLEOTIDE SEQUENCE [LARGE SCALE GENOMIC DNA]</scope>
    <source>
        <strain evidence="5 6">Juneja</strain>
    </source>
</reference>
<name>A0A2I0V1X0_9BACI</name>
<dbReference type="PROSITE" id="PS01124">
    <property type="entry name" value="HTH_ARAC_FAMILY_2"/>
    <property type="match status" value="1"/>
</dbReference>
<dbReference type="PROSITE" id="PS00041">
    <property type="entry name" value="HTH_ARAC_FAMILY_1"/>
    <property type="match status" value="1"/>
</dbReference>
<dbReference type="InterPro" id="IPR018062">
    <property type="entry name" value="HTH_AraC-typ_CS"/>
</dbReference>
<keyword evidence="3" id="KW-0804">Transcription</keyword>
<dbReference type="EMBL" id="PDFK01000002">
    <property type="protein sequence ID" value="PKU52294.1"/>
    <property type="molecule type" value="Genomic_DNA"/>
</dbReference>
<sequence length="319" mass="37113">MTLQHFEPLLLKNGFSQDDQKSKYNAIGTTFTIDPALGNGYYWIYHAKDMFSILIHDFYFFEDHRLELTMPELLTITYYESISGEELHPYQPLKSGYIRSYWSKGEKYSAIIHKNIPVQSIGIEFTATFCDQFLAYKYGEKYVNPRQALTTLKATSTFSEMVILLRQIAVYRGSDLTSALFYEGKVYEALALIMERALSDKTCHCSQISKEDIHHIEHVAAHIENYYTLQLTLDHLTKISCMGATKLKKLFKEVYHCTITEYIQKQRVHQAEKLLAHTELPINEIARKVGYQSAGRFSELFKRYLDLTPKEYRQQLSKG</sequence>
<dbReference type="Pfam" id="PF12833">
    <property type="entry name" value="HTH_18"/>
    <property type="match status" value="1"/>
</dbReference>
<dbReference type="InterPro" id="IPR020449">
    <property type="entry name" value="Tscrpt_reg_AraC-type_HTH"/>
</dbReference>
<dbReference type="Gene3D" id="1.10.10.60">
    <property type="entry name" value="Homeodomain-like"/>
    <property type="match status" value="2"/>
</dbReference>
<keyword evidence="2" id="KW-0238">DNA-binding</keyword>
<evidence type="ECO:0000259" key="4">
    <source>
        <dbReference type="PROSITE" id="PS01124"/>
    </source>
</evidence>
<dbReference type="InterPro" id="IPR053142">
    <property type="entry name" value="PchR_regulatory_protein"/>
</dbReference>
<dbReference type="PANTHER" id="PTHR47893">
    <property type="entry name" value="REGULATORY PROTEIN PCHR"/>
    <property type="match status" value="1"/>
</dbReference>
<dbReference type="RefSeq" id="WP_058843378.1">
    <property type="nucleotide sequence ID" value="NZ_PDFK01000002.1"/>
</dbReference>
<dbReference type="PANTHER" id="PTHR47893:SF1">
    <property type="entry name" value="REGULATORY PROTEIN PCHR"/>
    <property type="match status" value="1"/>
</dbReference>
<proteinExistence type="predicted"/>
<evidence type="ECO:0000256" key="1">
    <source>
        <dbReference type="ARBA" id="ARBA00023015"/>
    </source>
</evidence>
<evidence type="ECO:0000256" key="2">
    <source>
        <dbReference type="ARBA" id="ARBA00023125"/>
    </source>
</evidence>
<dbReference type="GO" id="GO:0043565">
    <property type="term" value="F:sequence-specific DNA binding"/>
    <property type="evidence" value="ECO:0007669"/>
    <property type="project" value="InterPro"/>
</dbReference>
<gene>
    <name evidence="5" type="ORF">CRI88_07990</name>
</gene>
<keyword evidence="1" id="KW-0805">Transcription regulation</keyword>
<evidence type="ECO:0000313" key="5">
    <source>
        <dbReference type="EMBL" id="PKU52294.1"/>
    </source>
</evidence>
<feature type="domain" description="HTH araC/xylS-type" evidence="4">
    <location>
        <begin position="217"/>
        <end position="315"/>
    </location>
</feature>
<dbReference type="InterPro" id="IPR018060">
    <property type="entry name" value="HTH_AraC"/>
</dbReference>
<dbReference type="Proteomes" id="UP000234956">
    <property type="component" value="Unassembled WGS sequence"/>
</dbReference>
<dbReference type="AlphaFoldDB" id="A0A2I0V1X0"/>
<dbReference type="GO" id="GO:0003700">
    <property type="term" value="F:DNA-binding transcription factor activity"/>
    <property type="evidence" value="ECO:0007669"/>
    <property type="project" value="InterPro"/>
</dbReference>
<dbReference type="SUPFAM" id="SSF46689">
    <property type="entry name" value="Homeodomain-like"/>
    <property type="match status" value="1"/>
</dbReference>
<organism evidence="5 6">
    <name type="scientific">Lysinibacillus fusiformis</name>
    <dbReference type="NCBI Taxonomy" id="28031"/>
    <lineage>
        <taxon>Bacteria</taxon>
        <taxon>Bacillati</taxon>
        <taxon>Bacillota</taxon>
        <taxon>Bacilli</taxon>
        <taxon>Bacillales</taxon>
        <taxon>Bacillaceae</taxon>
        <taxon>Lysinibacillus</taxon>
    </lineage>
</organism>
<evidence type="ECO:0000256" key="3">
    <source>
        <dbReference type="ARBA" id="ARBA00023163"/>
    </source>
</evidence>
<dbReference type="SMART" id="SM00342">
    <property type="entry name" value="HTH_ARAC"/>
    <property type="match status" value="1"/>
</dbReference>
<comment type="caution">
    <text evidence="5">The sequence shown here is derived from an EMBL/GenBank/DDBJ whole genome shotgun (WGS) entry which is preliminary data.</text>
</comment>
<protein>
    <submittedName>
        <fullName evidence="5">AraC family transcriptional regulator</fullName>
    </submittedName>
</protein>
<accession>A0A2I0V1X0</accession>
<evidence type="ECO:0000313" key="6">
    <source>
        <dbReference type="Proteomes" id="UP000234956"/>
    </source>
</evidence>